<keyword evidence="2" id="KW-1185">Reference proteome</keyword>
<protein>
    <recommendedName>
        <fullName evidence="3">Serine aminopeptidase S33 domain-containing protein</fullName>
    </recommendedName>
</protein>
<dbReference type="Gene3D" id="3.40.50.1820">
    <property type="entry name" value="alpha/beta hydrolase"/>
    <property type="match status" value="1"/>
</dbReference>
<dbReference type="OrthoDB" id="408373at2759"/>
<dbReference type="Proteomes" id="UP000053676">
    <property type="component" value="Unassembled WGS sequence"/>
</dbReference>
<evidence type="ECO:0000313" key="1">
    <source>
        <dbReference type="EMBL" id="ETN73000.1"/>
    </source>
</evidence>
<dbReference type="SUPFAM" id="SSF53474">
    <property type="entry name" value="alpha/beta-Hydrolases"/>
    <property type="match status" value="1"/>
</dbReference>
<organism evidence="1 2">
    <name type="scientific">Necator americanus</name>
    <name type="common">Human hookworm</name>
    <dbReference type="NCBI Taxonomy" id="51031"/>
    <lineage>
        <taxon>Eukaryota</taxon>
        <taxon>Metazoa</taxon>
        <taxon>Ecdysozoa</taxon>
        <taxon>Nematoda</taxon>
        <taxon>Chromadorea</taxon>
        <taxon>Rhabditida</taxon>
        <taxon>Rhabditina</taxon>
        <taxon>Rhabditomorpha</taxon>
        <taxon>Strongyloidea</taxon>
        <taxon>Ancylostomatidae</taxon>
        <taxon>Bunostominae</taxon>
        <taxon>Necator</taxon>
    </lineage>
</organism>
<dbReference type="KEGG" id="nai:NECAME_18566"/>
<name>W2STP2_NECAM</name>
<evidence type="ECO:0000313" key="2">
    <source>
        <dbReference type="Proteomes" id="UP000053676"/>
    </source>
</evidence>
<sequence>MANFLTSAWALRWIKRFVLFVLIAFVCIAGVRFYDAQRKAPLSLWHTYVPEDMHAHEIDHATWEEYIANENRLFDSVKKNVTDKLPAEERVPANRYFSGSPIYPGHFRTDWNRSYTLMPQGPPRGVAVMLHGLTDSPYSLRHIAQRYQKDGFAVVAVRLPGHGTVPSGLTEVTAEDWEAATRLA</sequence>
<dbReference type="InterPro" id="IPR029058">
    <property type="entry name" value="AB_hydrolase_fold"/>
</dbReference>
<proteinExistence type="predicted"/>
<dbReference type="AlphaFoldDB" id="W2STP2"/>
<feature type="non-terminal residue" evidence="1">
    <location>
        <position position="184"/>
    </location>
</feature>
<evidence type="ECO:0008006" key="3">
    <source>
        <dbReference type="Google" id="ProtNLM"/>
    </source>
</evidence>
<dbReference type="EMBL" id="KI662180">
    <property type="protein sequence ID" value="ETN73000.1"/>
    <property type="molecule type" value="Genomic_DNA"/>
</dbReference>
<gene>
    <name evidence="1" type="ORF">NECAME_18566</name>
</gene>
<reference evidence="2" key="1">
    <citation type="journal article" date="2014" name="Nat. Genet.">
        <title>Genome of the human hookworm Necator americanus.</title>
        <authorList>
            <person name="Tang Y.T."/>
            <person name="Gao X."/>
            <person name="Rosa B.A."/>
            <person name="Abubucker S."/>
            <person name="Hallsworth-Pepin K."/>
            <person name="Martin J."/>
            <person name="Tyagi R."/>
            <person name="Heizer E."/>
            <person name="Zhang X."/>
            <person name="Bhonagiri-Palsikar V."/>
            <person name="Minx P."/>
            <person name="Warren W.C."/>
            <person name="Wang Q."/>
            <person name="Zhan B."/>
            <person name="Hotez P.J."/>
            <person name="Sternberg P.W."/>
            <person name="Dougall A."/>
            <person name="Gaze S.T."/>
            <person name="Mulvenna J."/>
            <person name="Sotillo J."/>
            <person name="Ranganathan S."/>
            <person name="Rabelo E.M."/>
            <person name="Wilson R.K."/>
            <person name="Felgner P.L."/>
            <person name="Bethony J."/>
            <person name="Hawdon J.M."/>
            <person name="Gasser R.B."/>
            <person name="Loukas A."/>
            <person name="Mitreva M."/>
        </authorList>
    </citation>
    <scope>NUCLEOTIDE SEQUENCE [LARGE SCALE GENOMIC DNA]</scope>
</reference>
<accession>W2STP2</accession>